<comment type="caution">
    <text evidence="6">The sequence shown here is derived from an EMBL/GenBank/DDBJ whole genome shotgun (WGS) entry which is preliminary data.</text>
</comment>
<keyword evidence="4" id="KW-0472">Membrane</keyword>
<dbReference type="GO" id="GO:0005886">
    <property type="term" value="C:plasma membrane"/>
    <property type="evidence" value="ECO:0007669"/>
    <property type="project" value="InterPro"/>
</dbReference>
<dbReference type="RefSeq" id="WP_038089643.1">
    <property type="nucleotide sequence ID" value="NZ_JQSG02000002.1"/>
</dbReference>
<dbReference type="InterPro" id="IPR007452">
    <property type="entry name" value="TamB_C"/>
</dbReference>
<keyword evidence="2" id="KW-0812">Transmembrane</keyword>
<comment type="subcellular location">
    <subcellularLocation>
        <location evidence="1">Membrane</location>
        <topology evidence="1">Single-pass membrane protein</topology>
    </subcellularLocation>
</comment>
<dbReference type="Pfam" id="PF04357">
    <property type="entry name" value="TamB"/>
    <property type="match status" value="1"/>
</dbReference>
<dbReference type="AlphaFoldDB" id="A0A1A6C5P3"/>
<evidence type="ECO:0000256" key="1">
    <source>
        <dbReference type="ARBA" id="ARBA00004167"/>
    </source>
</evidence>
<protein>
    <recommendedName>
        <fullName evidence="5">Translocation and assembly module TamB C-terminal domain-containing protein</fullName>
    </recommendedName>
</protein>
<sequence>MRRLLIRLFYAGLLAFVMLSALLYVLIGTAAGSRWLLLSAAHFTHDRFTFAASSGNLLDGLRVDGLRWRSPELDIDIRHALLRWRALDLLAGRLQIETLAAEQVRIVRHPGPAQASSTGPPVLPVAVRVADLRIDDLVFVDGQQRFRLSRMRAGLTLAGSRLSLARLRLESPQGSLAIVGDMHLAAPYMLDLRTAWQVEPEADTRFVGHGSIRGPLQALHIRQQLTAPFTVSLDGQTDALRQTGSVELSWKHARWPLSGPAAIQSAAGRLQATGGLAAYRLHLDTALKARQLDVSRLQADIEGDRTGLRIDRLTASLLGGTLQAHGKLAWQAKPAWQLAVNVHDIDPGLFDAAWPGRLTGKAFLHGDDRQIAFAVDPVTGRLRGLPANLRMQGVLELARRELKLDGARLDVLGAQADLNGRATESGADLHFVLEVPKLKAFDAQAGGSLRVSGQISGPWRWPRVDARAEGRQLHLRELSVARLEATIKPAAQDNLQARVIVQGLDRGGLRIERLALSADGKPARMRLALHAQAPQGRLDAALTGGLSSRKTGWDGRLERLELLPRKGSAWRLSRPAGLRIAPGRIDLALACLRPVSDATAHLCLQMASSPKGIALQTEWQKLPLAMLDPWLPPSLRAGGHLSGQGRLQGPLDALQGQLTASAPDGHIELTRSTGKRRYALPLTQLTLGLHREQLTLSVNGGLPEGGQLAARLDTGLAAQAALSGHIDLKLPHLRFLDGLIPDTQGIEGALTANLTLSGTRAAPSIETRASLERGAMTLNRAAIRMQDVQASLQGSGQTLDIALQARSGPGRIDAKGRVNGLFTPQPVLQLDVKGERFEAVHLPQVSALISPALTVTADPRKIRIRGRVEVPQATIKVKRVPPGAVDVSADTRIVGAAAPSPMHGPQLDAAIELSLGQAVKLDAFGLAGQLTGDMLISQRADAPTVADGSLRIVDGTYSAYGLNLALSRGVLNFAGPVDNPGLDVVAQRQTGDVTAQLTVTGTLKSPRSQVSATPPMSESEALSWLITGHGLAGSSKSDAALLLKALASMHAGDGGNGGLLSSLKARTGLSDIGVQGGSSLQQSSLLLGKYLTPDLYVRYAAGLFDHSNTVSLNYRLSQHFSVEAKSGSAQGIDLLYQIVFGPR</sequence>
<accession>A0A1A6C5P3</accession>
<evidence type="ECO:0000313" key="7">
    <source>
        <dbReference type="Proteomes" id="UP000029273"/>
    </source>
</evidence>
<keyword evidence="3" id="KW-1133">Transmembrane helix</keyword>
<gene>
    <name evidence="6" type="ORF">Thpro_020919</name>
</gene>
<organism evidence="6 7">
    <name type="scientific">Acidihalobacter prosperus</name>
    <dbReference type="NCBI Taxonomy" id="160660"/>
    <lineage>
        <taxon>Bacteria</taxon>
        <taxon>Pseudomonadati</taxon>
        <taxon>Pseudomonadota</taxon>
        <taxon>Gammaproteobacteria</taxon>
        <taxon>Chromatiales</taxon>
        <taxon>Ectothiorhodospiraceae</taxon>
        <taxon>Acidihalobacter</taxon>
    </lineage>
</organism>
<dbReference type="OrthoDB" id="5555605at2"/>
<reference evidence="6 7" key="1">
    <citation type="journal article" date="2014" name="Genome Announc.">
        <title>Draft Genome Sequence of the Iron-Oxidizing, Acidophilic, and Halotolerant 'Thiobacillus prosperus' Type Strain DSM 5130.</title>
        <authorList>
            <person name="Ossandon F.J."/>
            <person name="Cardenas J.P."/>
            <person name="Corbett M."/>
            <person name="Quatrini R."/>
            <person name="Holmes D.S."/>
            <person name="Watkin E."/>
        </authorList>
    </citation>
    <scope>NUCLEOTIDE SEQUENCE [LARGE SCALE GENOMIC DNA]</scope>
    <source>
        <strain evidence="6 7">DSM 5130</strain>
    </source>
</reference>
<dbReference type="EMBL" id="JQSG02000002">
    <property type="protein sequence ID" value="OBS09869.1"/>
    <property type="molecule type" value="Genomic_DNA"/>
</dbReference>
<feature type="domain" description="Translocation and assembly module TamB C-terminal" evidence="5">
    <location>
        <begin position="803"/>
        <end position="1140"/>
    </location>
</feature>
<proteinExistence type="predicted"/>
<name>A0A1A6C5P3_9GAMM</name>
<evidence type="ECO:0000256" key="2">
    <source>
        <dbReference type="ARBA" id="ARBA00022692"/>
    </source>
</evidence>
<evidence type="ECO:0000256" key="3">
    <source>
        <dbReference type="ARBA" id="ARBA00022989"/>
    </source>
</evidence>
<dbReference type="GO" id="GO:0009306">
    <property type="term" value="P:protein secretion"/>
    <property type="evidence" value="ECO:0007669"/>
    <property type="project" value="InterPro"/>
</dbReference>
<dbReference type="GO" id="GO:0097347">
    <property type="term" value="C:TAM protein secretion complex"/>
    <property type="evidence" value="ECO:0007669"/>
    <property type="project" value="TreeGrafter"/>
</dbReference>
<evidence type="ECO:0000256" key="4">
    <source>
        <dbReference type="ARBA" id="ARBA00023136"/>
    </source>
</evidence>
<dbReference type="PANTHER" id="PTHR36985">
    <property type="entry name" value="TRANSLOCATION AND ASSEMBLY MODULE SUBUNIT TAMB"/>
    <property type="match status" value="1"/>
</dbReference>
<evidence type="ECO:0000313" key="6">
    <source>
        <dbReference type="EMBL" id="OBS09869.1"/>
    </source>
</evidence>
<keyword evidence="7" id="KW-1185">Reference proteome</keyword>
<evidence type="ECO:0000259" key="5">
    <source>
        <dbReference type="Pfam" id="PF04357"/>
    </source>
</evidence>
<dbReference type="PANTHER" id="PTHR36985:SF1">
    <property type="entry name" value="TRANSLOCATION AND ASSEMBLY MODULE SUBUNIT TAMB"/>
    <property type="match status" value="1"/>
</dbReference>
<dbReference type="Proteomes" id="UP000029273">
    <property type="component" value="Unassembled WGS sequence"/>
</dbReference>